<dbReference type="InterPro" id="IPR003718">
    <property type="entry name" value="OsmC/Ohr_fam"/>
</dbReference>
<gene>
    <name evidence="1" type="ORF">AWW68_00080</name>
</gene>
<protein>
    <submittedName>
        <fullName evidence="1">Osmotically inducible protein OsmC</fullName>
    </submittedName>
</protein>
<dbReference type="Proteomes" id="UP000075606">
    <property type="component" value="Unassembled WGS sequence"/>
</dbReference>
<dbReference type="PANTHER" id="PTHR39624">
    <property type="entry name" value="PROTEIN INVOLVED IN RIMO-MEDIATED BETA-METHYLTHIOLATION OF RIBOSOMAL PROTEIN S12 YCAO"/>
    <property type="match status" value="1"/>
</dbReference>
<dbReference type="InterPro" id="IPR036102">
    <property type="entry name" value="OsmC/Ohrsf"/>
</dbReference>
<keyword evidence="2" id="KW-1185">Reference proteome</keyword>
<dbReference type="InterPro" id="IPR015946">
    <property type="entry name" value="KH_dom-like_a/b"/>
</dbReference>
<name>A0A150XER8_9BACT</name>
<dbReference type="SUPFAM" id="SSF82784">
    <property type="entry name" value="OsmC-like"/>
    <property type="match status" value="1"/>
</dbReference>
<comment type="caution">
    <text evidence="1">The sequence shown here is derived from an EMBL/GenBank/DDBJ whole genome shotgun (WGS) entry which is preliminary data.</text>
</comment>
<evidence type="ECO:0000313" key="2">
    <source>
        <dbReference type="Proteomes" id="UP000075606"/>
    </source>
</evidence>
<dbReference type="RefSeq" id="WP_068215317.1">
    <property type="nucleotide sequence ID" value="NZ_CP139724.1"/>
</dbReference>
<sequence length="134" mass="14841">MKTVESKYLGGLRTSSVHLKSKNTYQTDAPIDNNGKGETFSPTDTVATALGACMMTVMAIAGEKKGFDMSGMHLATEKVMSANPRRIAALKVDFYWDDCPLNDEQKEWIKEIGLNCPVALSLHPELKQEISFHF</sequence>
<dbReference type="PANTHER" id="PTHR39624:SF2">
    <property type="entry name" value="OSMC-LIKE PROTEIN"/>
    <property type="match status" value="1"/>
</dbReference>
<evidence type="ECO:0000313" key="1">
    <source>
        <dbReference type="EMBL" id="KYG77203.1"/>
    </source>
</evidence>
<dbReference type="AlphaFoldDB" id="A0A150XER8"/>
<reference evidence="1 2" key="1">
    <citation type="submission" date="2016-01" db="EMBL/GenBank/DDBJ databases">
        <title>Genome sequencing of Roseivirga spongicola UST030701-084.</title>
        <authorList>
            <person name="Selvaratnam C."/>
            <person name="Thevarajoo S."/>
            <person name="Goh K.M."/>
            <person name="Ee R."/>
            <person name="Chan K.-G."/>
            <person name="Chong C.S."/>
        </authorList>
    </citation>
    <scope>NUCLEOTIDE SEQUENCE [LARGE SCALE GENOMIC DNA]</scope>
    <source>
        <strain evidence="1 2">UST030701-084</strain>
    </source>
</reference>
<proteinExistence type="predicted"/>
<accession>A0A150XER8</accession>
<organism evidence="1 2">
    <name type="scientific">Roseivirga spongicola</name>
    <dbReference type="NCBI Taxonomy" id="333140"/>
    <lineage>
        <taxon>Bacteria</taxon>
        <taxon>Pseudomonadati</taxon>
        <taxon>Bacteroidota</taxon>
        <taxon>Cytophagia</taxon>
        <taxon>Cytophagales</taxon>
        <taxon>Roseivirgaceae</taxon>
        <taxon>Roseivirga</taxon>
    </lineage>
</organism>
<dbReference type="STRING" id="333140.AWW68_00080"/>
<dbReference type="Gene3D" id="3.30.300.20">
    <property type="match status" value="1"/>
</dbReference>
<dbReference type="EMBL" id="LRPC01000001">
    <property type="protein sequence ID" value="KYG77203.1"/>
    <property type="molecule type" value="Genomic_DNA"/>
</dbReference>
<dbReference type="OrthoDB" id="290036at2"/>
<dbReference type="Pfam" id="PF02566">
    <property type="entry name" value="OsmC"/>
    <property type="match status" value="1"/>
</dbReference>